<dbReference type="Proteomes" id="UP000252585">
    <property type="component" value="Unassembled WGS sequence"/>
</dbReference>
<feature type="transmembrane region" description="Helical" evidence="3">
    <location>
        <begin position="69"/>
        <end position="90"/>
    </location>
</feature>
<keyword evidence="3" id="KW-0812">Transmembrane</keyword>
<feature type="transmembrane region" description="Helical" evidence="3">
    <location>
        <begin position="105"/>
        <end position="123"/>
    </location>
</feature>
<organism evidence="5 6">
    <name type="scientific">Saliterribacillus persicus</name>
    <dbReference type="NCBI Taxonomy" id="930114"/>
    <lineage>
        <taxon>Bacteria</taxon>
        <taxon>Bacillati</taxon>
        <taxon>Bacillota</taxon>
        <taxon>Bacilli</taxon>
        <taxon>Bacillales</taxon>
        <taxon>Bacillaceae</taxon>
        <taxon>Saliterribacillus</taxon>
    </lineage>
</organism>
<dbReference type="GO" id="GO:0016747">
    <property type="term" value="F:acyltransferase activity, transferring groups other than amino-acyl groups"/>
    <property type="evidence" value="ECO:0007669"/>
    <property type="project" value="InterPro"/>
</dbReference>
<evidence type="ECO:0000256" key="2">
    <source>
        <dbReference type="ARBA" id="ARBA00007400"/>
    </source>
</evidence>
<evidence type="ECO:0000259" key="4">
    <source>
        <dbReference type="Pfam" id="PF01757"/>
    </source>
</evidence>
<feature type="transmembrane region" description="Helical" evidence="3">
    <location>
        <begin position="130"/>
        <end position="148"/>
    </location>
</feature>
<evidence type="ECO:0000313" key="5">
    <source>
        <dbReference type="EMBL" id="RCW77495.1"/>
    </source>
</evidence>
<feature type="transmembrane region" description="Helical" evidence="3">
    <location>
        <begin position="229"/>
        <end position="247"/>
    </location>
</feature>
<gene>
    <name evidence="5" type="ORF">DFR57_101369</name>
</gene>
<name>A0A368YBJ5_9BACI</name>
<comment type="subcellular location">
    <subcellularLocation>
        <location evidence="1">Membrane</location>
    </subcellularLocation>
</comment>
<keyword evidence="3" id="KW-1133">Transmembrane helix</keyword>
<keyword evidence="5" id="KW-0808">Transferase</keyword>
<dbReference type="EMBL" id="QPJJ01000001">
    <property type="protein sequence ID" value="RCW77495.1"/>
    <property type="molecule type" value="Genomic_DNA"/>
</dbReference>
<feature type="transmembrane region" description="Helical" evidence="3">
    <location>
        <begin position="259"/>
        <end position="276"/>
    </location>
</feature>
<dbReference type="RefSeq" id="WP_114351419.1">
    <property type="nucleotide sequence ID" value="NZ_QPJJ01000001.1"/>
</dbReference>
<accession>A0A368YBJ5</accession>
<dbReference type="PANTHER" id="PTHR37312:SF1">
    <property type="entry name" value="MEMBRANE-BOUND ACYLTRANSFERASE YKRP-RELATED"/>
    <property type="match status" value="1"/>
</dbReference>
<evidence type="ECO:0000256" key="3">
    <source>
        <dbReference type="SAM" id="Phobius"/>
    </source>
</evidence>
<keyword evidence="3" id="KW-0472">Membrane</keyword>
<dbReference type="Pfam" id="PF01757">
    <property type="entry name" value="Acyl_transf_3"/>
    <property type="match status" value="1"/>
</dbReference>
<dbReference type="InterPro" id="IPR052734">
    <property type="entry name" value="Nod_factor_acetyltransferase"/>
</dbReference>
<feature type="transmembrane region" description="Helical" evidence="3">
    <location>
        <begin position="154"/>
        <end position="171"/>
    </location>
</feature>
<evidence type="ECO:0000256" key="1">
    <source>
        <dbReference type="ARBA" id="ARBA00004370"/>
    </source>
</evidence>
<reference evidence="5 6" key="1">
    <citation type="submission" date="2018-07" db="EMBL/GenBank/DDBJ databases">
        <title>Genomic Encyclopedia of Type Strains, Phase IV (KMG-IV): sequencing the most valuable type-strain genomes for metagenomic binning, comparative biology and taxonomic classification.</title>
        <authorList>
            <person name="Goeker M."/>
        </authorList>
    </citation>
    <scope>NUCLEOTIDE SEQUENCE [LARGE SCALE GENOMIC DNA]</scope>
    <source>
        <strain evidence="5 6">DSM 27696</strain>
    </source>
</reference>
<dbReference type="PANTHER" id="PTHR37312">
    <property type="entry name" value="MEMBRANE-BOUND ACYLTRANSFERASE YKRP-RELATED"/>
    <property type="match status" value="1"/>
</dbReference>
<dbReference type="AlphaFoldDB" id="A0A368YBJ5"/>
<feature type="domain" description="Acyltransferase 3" evidence="4">
    <location>
        <begin position="5"/>
        <end position="302"/>
    </location>
</feature>
<protein>
    <submittedName>
        <fullName evidence="5">Fucose 4-O-acetylase-like acetyltransferase</fullName>
    </submittedName>
</protein>
<feature type="transmembrane region" description="Helical" evidence="3">
    <location>
        <begin position="183"/>
        <end position="209"/>
    </location>
</feature>
<dbReference type="InterPro" id="IPR002656">
    <property type="entry name" value="Acyl_transf_3_dom"/>
</dbReference>
<evidence type="ECO:0000313" key="6">
    <source>
        <dbReference type="Proteomes" id="UP000252585"/>
    </source>
</evidence>
<feature type="transmembrane region" description="Helical" evidence="3">
    <location>
        <begin position="288"/>
        <end position="308"/>
    </location>
</feature>
<comment type="caution">
    <text evidence="5">The sequence shown here is derived from an EMBL/GenBank/DDBJ whole genome shotgun (WGS) entry which is preliminary data.</text>
</comment>
<sequence>MQREAYFDHAKILFIFLVVFGHMIQPLKQDIVLVDNLYQWIYLFHMPAFVMISGFFAKGSGDKGYIMKLAKRLIVPYLIFQAFYTIYYRFIGKSNWESSFFDPHWGLWFLLSLFSWHLLLIAFKKLPPLYGVLIAFTLGIGIGYISGIGEAFSLSRTIVFFPFFLLGYWATKDRLMQLKNVRFKLASLAVLLVIFAVISFTPTMSAYWLFGSTPYQALDYPITGGLIRVGLYALAVIMTFSILAWVPRQEMRFTYMGQYTLYVYLLHGTVIQYIRQADLLKLNNNFDVIGLAVISILLVGFLSSKWIVMFTQPAIELKNSEWKKWIQDSNGKSRKEKHALR</sequence>
<keyword evidence="6" id="KW-1185">Reference proteome</keyword>
<feature type="transmembrane region" description="Helical" evidence="3">
    <location>
        <begin position="40"/>
        <end position="57"/>
    </location>
</feature>
<dbReference type="OrthoDB" id="6623990at2"/>
<feature type="transmembrane region" description="Helical" evidence="3">
    <location>
        <begin position="12"/>
        <end position="28"/>
    </location>
</feature>
<comment type="similarity">
    <text evidence="2">Belongs to the acyltransferase 3 family.</text>
</comment>
<proteinExistence type="inferred from homology"/>